<dbReference type="EMBL" id="JBHSWJ010000002">
    <property type="protein sequence ID" value="MFC6715758.1"/>
    <property type="molecule type" value="Genomic_DNA"/>
</dbReference>
<evidence type="ECO:0000256" key="1">
    <source>
        <dbReference type="PIRNR" id="PIRNR037226"/>
    </source>
</evidence>
<proteinExistence type="inferred from homology"/>
<dbReference type="NCBIfam" id="TIGR01891">
    <property type="entry name" value="amidohydrolases"/>
    <property type="match status" value="1"/>
</dbReference>
<dbReference type="PIRSF" id="PIRSF037226">
    <property type="entry name" value="Amidohydrolase_ACY1L2_prd"/>
    <property type="match status" value="1"/>
</dbReference>
<reference evidence="4" key="1">
    <citation type="journal article" date="2019" name="Int. J. Syst. Evol. Microbiol.">
        <title>The Global Catalogue of Microorganisms (GCM) 10K type strain sequencing project: providing services to taxonomists for standard genome sequencing and annotation.</title>
        <authorList>
            <consortium name="The Broad Institute Genomics Platform"/>
            <consortium name="The Broad Institute Genome Sequencing Center for Infectious Disease"/>
            <person name="Wu L."/>
            <person name="Ma J."/>
        </authorList>
    </citation>
    <scope>NUCLEOTIDE SEQUENCE [LARGE SCALE GENOMIC DNA]</scope>
    <source>
        <strain evidence="4">NBRC 106593</strain>
    </source>
</reference>
<protein>
    <recommendedName>
        <fullName evidence="1">Peptidase M20 domain-containing protein 2</fullName>
    </recommendedName>
</protein>
<dbReference type="Pfam" id="PF07687">
    <property type="entry name" value="M20_dimer"/>
    <property type="match status" value="1"/>
</dbReference>
<dbReference type="RefSeq" id="WP_377825087.1">
    <property type="nucleotide sequence ID" value="NZ_JBHSWJ010000002.1"/>
</dbReference>
<evidence type="ECO:0000259" key="2">
    <source>
        <dbReference type="Pfam" id="PF07687"/>
    </source>
</evidence>
<organism evidence="3 4">
    <name type="scientific">Branchiibius cervicis</name>
    <dbReference type="NCBI Taxonomy" id="908252"/>
    <lineage>
        <taxon>Bacteria</taxon>
        <taxon>Bacillati</taxon>
        <taxon>Actinomycetota</taxon>
        <taxon>Actinomycetes</taxon>
        <taxon>Micrococcales</taxon>
        <taxon>Dermacoccaceae</taxon>
        <taxon>Branchiibius</taxon>
    </lineage>
</organism>
<dbReference type="PANTHER" id="PTHR30575:SF0">
    <property type="entry name" value="XAA-ARG DIPEPTIDASE"/>
    <property type="match status" value="1"/>
</dbReference>
<dbReference type="InterPro" id="IPR002933">
    <property type="entry name" value="Peptidase_M20"/>
</dbReference>
<dbReference type="SUPFAM" id="SSF53187">
    <property type="entry name" value="Zn-dependent exopeptidases"/>
    <property type="match status" value="1"/>
</dbReference>
<evidence type="ECO:0000313" key="4">
    <source>
        <dbReference type="Proteomes" id="UP001596356"/>
    </source>
</evidence>
<dbReference type="PANTHER" id="PTHR30575">
    <property type="entry name" value="PEPTIDASE M20"/>
    <property type="match status" value="1"/>
</dbReference>
<dbReference type="SUPFAM" id="SSF55031">
    <property type="entry name" value="Bacterial exopeptidase dimerisation domain"/>
    <property type="match status" value="1"/>
</dbReference>
<gene>
    <name evidence="3" type="ORF">ACFQBT_18785</name>
</gene>
<dbReference type="Gene3D" id="3.40.630.10">
    <property type="entry name" value="Zn peptidases"/>
    <property type="match status" value="1"/>
</dbReference>
<feature type="domain" description="Peptidase M20 dimerisation" evidence="2">
    <location>
        <begin position="169"/>
        <end position="259"/>
    </location>
</feature>
<dbReference type="Proteomes" id="UP001596356">
    <property type="component" value="Unassembled WGS sequence"/>
</dbReference>
<comment type="caution">
    <text evidence="3">The sequence shown here is derived from an EMBL/GenBank/DDBJ whole genome shotgun (WGS) entry which is preliminary data.</text>
</comment>
<dbReference type="InterPro" id="IPR036264">
    <property type="entry name" value="Bact_exopeptidase_dim_dom"/>
</dbReference>
<name>A0ABW2AYN2_9MICO</name>
<dbReference type="CDD" id="cd05672">
    <property type="entry name" value="M20_ACY1L2-like"/>
    <property type="match status" value="1"/>
</dbReference>
<dbReference type="Pfam" id="PF01546">
    <property type="entry name" value="Peptidase_M20"/>
    <property type="match status" value="1"/>
</dbReference>
<evidence type="ECO:0000313" key="3">
    <source>
        <dbReference type="EMBL" id="MFC6715758.1"/>
    </source>
</evidence>
<dbReference type="InterPro" id="IPR017144">
    <property type="entry name" value="Xaa-Arg_dipeptidase"/>
</dbReference>
<dbReference type="Gene3D" id="3.30.70.360">
    <property type="match status" value="1"/>
</dbReference>
<keyword evidence="4" id="KW-1185">Reference proteome</keyword>
<accession>A0ABW2AYN2</accession>
<dbReference type="InterPro" id="IPR052030">
    <property type="entry name" value="Peptidase_M20/M20A_hydrolases"/>
</dbReference>
<dbReference type="InterPro" id="IPR017439">
    <property type="entry name" value="Amidohydrolase"/>
</dbReference>
<dbReference type="InterPro" id="IPR011650">
    <property type="entry name" value="Peptidase_M20_dimer"/>
</dbReference>
<comment type="similarity">
    <text evidence="1">Belongs to the peptidase M20A family.</text>
</comment>
<sequence length="379" mass="39594">MSDLKEVARQTVAADRAGLIDLSEQLHADSETAWHEERSSAAVAAALGPGFTVEQPYLGLPTAFRAVAGSGARRVGIMAEYDALPGLGHACGHNLISAIAVGAGRALAAVAADLDLTVEVYGTPAEEGGGGKIELLERGAFAGLDLAMMAHPAPVDVAEAQPFAVSHSHITYTGKAAHAAAYPEQGVNAADAFTVAQLAIALLRQQFPASVRVHGIVTKGGDAPNVIPDRTEGRWYVRAETLAELTLVEEKVRRCFEAGALATGCELTIEPESAPYSEFRTAQDVLDLYKANALALGRSFADAELGGRMNRASTDFGNVSLTVPAIHPYIGVGSLPAVNHQKEFADHCVGPVAEQALFDGAVALAWTGIDYFAPTKDVS</sequence>